<sequence length="1434" mass="163902">MASANVEESDEGLNYYQLLGVEQDASNEAIMQAFRRLSKEKHPDKNLDDRERATRDYQKLTHAKIILLDAEKRRKHDEDLIDTGVRNEKALPLFCSICSRNSGRHARRCLKGFGHKSPLVEEFHAAQREYQARRHSQQNKRREKAEFIKCLERVLAEFVKNEFPKLYPLEKAPNRRQQAAGNEDLPLPRFVNDVLKQCYLSMRDETNEETGAFSMPTALEVSNLLEACQLRPTRRRETTNLPSTNKFPMYDLSTLSDKELRLILDYLRLPYETTANREVLKNMANRYCPMVVLLPNLDNQSLNLSRECGWCSNSLSLMQSYFSKATSTVCFSCNKICCSNCLMGMKWKIPSSGSFDLRTICSECFRILKIYESQSWLERGIALLKSDQRRTETVLAMYRISNAVRPSDVAIIHQAKVLYAQKKYTTLVEFGKEILLDESALTKDNRTVLLYFVAESLLKVVGAMPETDLMSKVELYKDAIDWIERFNTLVDERIYNLKLKAIRMRLALLSKRDEIIKKKAAMVLSQLTQAIKEGSFLKALLVTQDEDEDNDKVMHLCWQKLLKESNENYNEYSRLLLRLFKAIAQHEQGNSTAAINEVADVFWSGYELFQSQDRSIPIVDYVVQFTSQLILKEASLPLKNVAGINVSNFLSTLQLTEEDLINPPDIDDRKWGNLTVEGCDMKMFLKYETAVKKLVEKKKWMPLDAAFAYHDLLTACQHPAQLLFTIITSAQWFTRQISCSDSNDSCLFACKKMITKLTNLAAALAFEFSTHPYMRYYVAKLVIALQFFSSLKTGHEGQETANFIGVHMKWLVATGRHCPLHKMPTVTPTEAVLMSIISTKLHCEYLLKLQDAIPAELRPMSEAIMRYQIYENCWFKRGEIVDPTDGGLRLTSMTALLAEKKWSWDDVQRRLVSNMIALDRNGWQIVNGKLMDAVASSNIQRLVGLEINKKDFGIKVLVEQSSRLNAFNRQPALLSWGDIAGGLSLSQAGSFFSLEAVNPQETPYHPFNKLIYFPEQLEGTEMLFTMLHTDYLLKQFSMGHEIQSHPPFQLRPVSEGLLKDLPDDLKEALCSIPSRGASRNRVHRLWIQADTMQFDVQETGDTVRWLFGEVKITVRCMPMFHGEDGELKDLDIDGLDPDSPEGRFVEDFTKNYEKIGKHFPAFLRLKELCKVQWLGQFLDSFIDGVEDHKKQVESGKLDSEIRRIQASALQEAEVSIASNLDKARNSIRRQVSYINDNVVSQVHRQGDISASYSEISHWLYTGNSCDIAKKIARENAPSLNEIRRRIVEQQKESLRKCTNAIADLRKSSKKFLLASNKCKWIPAVNHCQDEDEFTRFHYGGVSLTPKAVKTNLSTPGFFSGFRKVSLTPGLLSNYAPKKQQPPQAFNPPIVNATKPSTGMQQNSANTRNAQASGKGNCYYCNTLGNFVYLHRNRR</sequence>
<organism evidence="1 2">
    <name type="scientific">Paramuricea clavata</name>
    <name type="common">Red gorgonian</name>
    <name type="synonym">Violescent sea-whip</name>
    <dbReference type="NCBI Taxonomy" id="317549"/>
    <lineage>
        <taxon>Eukaryota</taxon>
        <taxon>Metazoa</taxon>
        <taxon>Cnidaria</taxon>
        <taxon>Anthozoa</taxon>
        <taxon>Octocorallia</taxon>
        <taxon>Malacalcyonacea</taxon>
        <taxon>Plexauridae</taxon>
        <taxon>Paramuricea</taxon>
    </lineage>
</organism>
<name>A0A6S7IMG8_PARCT</name>
<dbReference type="SUPFAM" id="SSF46565">
    <property type="entry name" value="Chaperone J-domain"/>
    <property type="match status" value="1"/>
</dbReference>
<dbReference type="PROSITE" id="PS50076">
    <property type="entry name" value="DNAJ_2"/>
    <property type="match status" value="1"/>
</dbReference>
<comment type="caution">
    <text evidence="1">The sequence shown here is derived from an EMBL/GenBank/DDBJ whole genome shotgun (WGS) entry which is preliminary data.</text>
</comment>
<dbReference type="InterPro" id="IPR001623">
    <property type="entry name" value="DnaJ_domain"/>
</dbReference>
<proteinExistence type="predicted"/>
<dbReference type="CDD" id="cd06257">
    <property type="entry name" value="DnaJ"/>
    <property type="match status" value="1"/>
</dbReference>
<dbReference type="OrthoDB" id="5978103at2759"/>
<dbReference type="SMART" id="SM00271">
    <property type="entry name" value="DnaJ"/>
    <property type="match status" value="1"/>
</dbReference>
<dbReference type="InterPro" id="IPR036869">
    <property type="entry name" value="J_dom_sf"/>
</dbReference>
<gene>
    <name evidence="1" type="ORF">PACLA_8A080332</name>
</gene>
<dbReference type="Gene3D" id="1.10.287.110">
    <property type="entry name" value="DnaJ domain"/>
    <property type="match status" value="1"/>
</dbReference>
<dbReference type="EMBL" id="CACRXK020009743">
    <property type="protein sequence ID" value="CAB4017870.1"/>
    <property type="molecule type" value="Genomic_DNA"/>
</dbReference>
<protein>
    <submittedName>
        <fullName evidence="1">Uncharacterized protein</fullName>
    </submittedName>
</protein>
<dbReference type="InterPro" id="IPR052763">
    <property type="entry name" value="DnaJ_C4"/>
</dbReference>
<dbReference type="PRINTS" id="PR00625">
    <property type="entry name" value="JDOMAIN"/>
</dbReference>
<dbReference type="PANTHER" id="PTHR44825">
    <property type="match status" value="1"/>
</dbReference>
<keyword evidence="2" id="KW-1185">Reference proteome</keyword>
<accession>A0A6S7IMG8</accession>
<evidence type="ECO:0000313" key="2">
    <source>
        <dbReference type="Proteomes" id="UP001152795"/>
    </source>
</evidence>
<dbReference type="Pfam" id="PF00226">
    <property type="entry name" value="DnaJ"/>
    <property type="match status" value="1"/>
</dbReference>
<dbReference type="PANTHER" id="PTHR44825:SF1">
    <property type="entry name" value="DNAJ HOMOLOG SUBFAMILY C MEMBER 4"/>
    <property type="match status" value="1"/>
</dbReference>
<evidence type="ECO:0000313" key="1">
    <source>
        <dbReference type="EMBL" id="CAB4017870.1"/>
    </source>
</evidence>
<reference evidence="1" key="1">
    <citation type="submission" date="2020-04" db="EMBL/GenBank/DDBJ databases">
        <authorList>
            <person name="Alioto T."/>
            <person name="Alioto T."/>
            <person name="Gomez Garrido J."/>
        </authorList>
    </citation>
    <scope>NUCLEOTIDE SEQUENCE</scope>
    <source>
        <strain evidence="1">A484AB</strain>
    </source>
</reference>
<dbReference type="Proteomes" id="UP001152795">
    <property type="component" value="Unassembled WGS sequence"/>
</dbReference>
<dbReference type="CDD" id="cd00065">
    <property type="entry name" value="FYVE_like_SF"/>
    <property type="match status" value="1"/>
</dbReference>